<protein>
    <submittedName>
        <fullName evidence="1">Uncharacterized protein</fullName>
    </submittedName>
</protein>
<accession>A0A4Y2AEH0</accession>
<name>A0A4Y2AEH0_ARAVE</name>
<sequence>MHLNAITDYAMPVACALWYRTVARWIKAFRASRNASVDLHRTCRRSIPQYQIDIFSGLLSIDRLLTIPGLPPEAGLGHQWCGTN</sequence>
<comment type="caution">
    <text evidence="1">The sequence shown here is derived from an EMBL/GenBank/DDBJ whole genome shotgun (WGS) entry which is preliminary data.</text>
</comment>
<organism evidence="1 2">
    <name type="scientific">Araneus ventricosus</name>
    <name type="common">Orbweaver spider</name>
    <name type="synonym">Epeira ventricosa</name>
    <dbReference type="NCBI Taxonomy" id="182803"/>
    <lineage>
        <taxon>Eukaryota</taxon>
        <taxon>Metazoa</taxon>
        <taxon>Ecdysozoa</taxon>
        <taxon>Arthropoda</taxon>
        <taxon>Chelicerata</taxon>
        <taxon>Arachnida</taxon>
        <taxon>Araneae</taxon>
        <taxon>Araneomorphae</taxon>
        <taxon>Entelegynae</taxon>
        <taxon>Araneoidea</taxon>
        <taxon>Araneidae</taxon>
        <taxon>Araneus</taxon>
    </lineage>
</organism>
<dbReference type="EMBL" id="BGPR01156180">
    <property type="protein sequence ID" value="GBL78007.1"/>
    <property type="molecule type" value="Genomic_DNA"/>
</dbReference>
<gene>
    <name evidence="1" type="ORF">AVEN_55804_1</name>
</gene>
<evidence type="ECO:0000313" key="1">
    <source>
        <dbReference type="EMBL" id="GBL78007.1"/>
    </source>
</evidence>
<dbReference type="AlphaFoldDB" id="A0A4Y2AEH0"/>
<dbReference type="Proteomes" id="UP000499080">
    <property type="component" value="Unassembled WGS sequence"/>
</dbReference>
<dbReference type="OrthoDB" id="6432475at2759"/>
<reference evidence="1 2" key="1">
    <citation type="journal article" date="2019" name="Sci. Rep.">
        <title>Orb-weaving spider Araneus ventricosus genome elucidates the spidroin gene catalogue.</title>
        <authorList>
            <person name="Kono N."/>
            <person name="Nakamura H."/>
            <person name="Ohtoshi R."/>
            <person name="Moran D.A.P."/>
            <person name="Shinohara A."/>
            <person name="Yoshida Y."/>
            <person name="Fujiwara M."/>
            <person name="Mori M."/>
            <person name="Tomita M."/>
            <person name="Arakawa K."/>
        </authorList>
    </citation>
    <scope>NUCLEOTIDE SEQUENCE [LARGE SCALE GENOMIC DNA]</scope>
</reference>
<evidence type="ECO:0000313" key="2">
    <source>
        <dbReference type="Proteomes" id="UP000499080"/>
    </source>
</evidence>
<keyword evidence="2" id="KW-1185">Reference proteome</keyword>
<proteinExistence type="predicted"/>